<dbReference type="Proteomes" id="UP000029120">
    <property type="component" value="Unassembled WGS sequence"/>
</dbReference>
<feature type="region of interest" description="Disordered" evidence="1">
    <location>
        <begin position="664"/>
        <end position="695"/>
    </location>
</feature>
<protein>
    <submittedName>
        <fullName evidence="2">Uncharacterized protein</fullName>
    </submittedName>
</protein>
<evidence type="ECO:0000256" key="1">
    <source>
        <dbReference type="SAM" id="MobiDB-lite"/>
    </source>
</evidence>
<feature type="compositionally biased region" description="Polar residues" evidence="1">
    <location>
        <begin position="88"/>
        <end position="102"/>
    </location>
</feature>
<organism evidence="2 3">
    <name type="scientific">Arabis alpina</name>
    <name type="common">Alpine rock-cress</name>
    <dbReference type="NCBI Taxonomy" id="50452"/>
    <lineage>
        <taxon>Eukaryota</taxon>
        <taxon>Viridiplantae</taxon>
        <taxon>Streptophyta</taxon>
        <taxon>Embryophyta</taxon>
        <taxon>Tracheophyta</taxon>
        <taxon>Spermatophyta</taxon>
        <taxon>Magnoliopsida</taxon>
        <taxon>eudicotyledons</taxon>
        <taxon>Gunneridae</taxon>
        <taxon>Pentapetalae</taxon>
        <taxon>rosids</taxon>
        <taxon>malvids</taxon>
        <taxon>Brassicales</taxon>
        <taxon>Brassicaceae</taxon>
        <taxon>Arabideae</taxon>
        <taxon>Arabis</taxon>
    </lineage>
</organism>
<keyword evidence="3" id="KW-1185">Reference proteome</keyword>
<feature type="region of interest" description="Disordered" evidence="1">
    <location>
        <begin position="1"/>
        <end position="143"/>
    </location>
</feature>
<proteinExistence type="predicted"/>
<evidence type="ECO:0000313" key="2">
    <source>
        <dbReference type="EMBL" id="KFK23137.1"/>
    </source>
</evidence>
<gene>
    <name evidence="2" type="ORF">AALP_AAs65178U000600</name>
</gene>
<dbReference type="EMBL" id="KL982086">
    <property type="protein sequence ID" value="KFK23137.1"/>
    <property type="molecule type" value="Genomic_DNA"/>
</dbReference>
<accession>A0A087FZT5</accession>
<feature type="compositionally biased region" description="Basic and acidic residues" evidence="1">
    <location>
        <begin position="312"/>
        <end position="372"/>
    </location>
</feature>
<feature type="region of interest" description="Disordered" evidence="1">
    <location>
        <begin position="603"/>
        <end position="623"/>
    </location>
</feature>
<feature type="region of interest" description="Disordered" evidence="1">
    <location>
        <begin position="217"/>
        <end position="259"/>
    </location>
</feature>
<sequence>MSSDSSASVKLDRKRVRVDPDVTLARAPDHAFDASIPTGIPLAGRSDRRASDASSPEIELPTYRPEVGPSRGTESSVSRPMLRDSTEEGSSYANLETSSKGSDPSDRVETDEGNSGGDKGSLVNFQNAEPNSPGPGLGHGIRLDDTNDIASTMRISLVEALNPAGGWGVSLSSILRPTIDPGVYRRVQPVKRKTPEDSIITLLRKNKSHIRNFYLPLEHNSPDIPLDSNKKTSSSQKKKGSTRAKKKATPVQTRSKKSSKVKLNLDVVDLDVELELPRADPPAKREGLRLEKAPIAHGRGKGMMGGLLAQSRRAEEARLERERQKEEARRKLKDEERKKKAEADAKRKKRADEEKEKAKPTMEKKRLAQEALGSRDRVEMVARFNTTGHPVEVDHLYSGAMVRVGDGDGSSSSPYDFIFDFRGGGKHISQMLVGYNFLFDELYALDQKNRKLNVQNGELVAESSRSKEARSKAELEVAKFKDLLDRSQQVNRELIARRDELSSKVDVLTSAAKDKFRRSIEIMEERSRAQPEVDRLSSLASQVVEAIRRMEKAAKEGVSIDAAKKEKLEARLASYTAEADQIILPPIPTDSSYDEAAEPRRNVALDISSSDSSDEEAERTEVDGRMSIAGKTLALTLAEIEEAANIEADQVNQLAIKLFGEEAEDNADCAGTEEPTAAEEPSSIEEPAAIEEPLY</sequence>
<feature type="compositionally biased region" description="Basic residues" evidence="1">
    <location>
        <begin position="236"/>
        <end position="259"/>
    </location>
</feature>
<feature type="compositionally biased region" description="Low complexity" evidence="1">
    <location>
        <begin position="672"/>
        <end position="695"/>
    </location>
</feature>
<reference evidence="3" key="1">
    <citation type="journal article" date="2015" name="Nat. Plants">
        <title>Genome expansion of Arabis alpina linked with retrotransposition and reduced symmetric DNA methylation.</title>
        <authorList>
            <person name="Willing E.M."/>
            <person name="Rawat V."/>
            <person name="Mandakova T."/>
            <person name="Maumus F."/>
            <person name="James G.V."/>
            <person name="Nordstroem K.J."/>
            <person name="Becker C."/>
            <person name="Warthmann N."/>
            <person name="Chica C."/>
            <person name="Szarzynska B."/>
            <person name="Zytnicki M."/>
            <person name="Albani M.C."/>
            <person name="Kiefer C."/>
            <person name="Bergonzi S."/>
            <person name="Castaings L."/>
            <person name="Mateos J.L."/>
            <person name="Berns M.C."/>
            <person name="Bujdoso N."/>
            <person name="Piofczyk T."/>
            <person name="de Lorenzo L."/>
            <person name="Barrero-Sicilia C."/>
            <person name="Mateos I."/>
            <person name="Piednoel M."/>
            <person name="Hagmann J."/>
            <person name="Chen-Min-Tao R."/>
            <person name="Iglesias-Fernandez R."/>
            <person name="Schuster S.C."/>
            <person name="Alonso-Blanco C."/>
            <person name="Roudier F."/>
            <person name="Carbonero P."/>
            <person name="Paz-Ares J."/>
            <person name="Davis S.J."/>
            <person name="Pecinka A."/>
            <person name="Quesneville H."/>
            <person name="Colot V."/>
            <person name="Lysak M.A."/>
            <person name="Weigel D."/>
            <person name="Coupland G."/>
            <person name="Schneeberger K."/>
        </authorList>
    </citation>
    <scope>NUCLEOTIDE SEQUENCE [LARGE SCALE GENOMIC DNA]</scope>
    <source>
        <strain evidence="3">cv. Pajares</strain>
    </source>
</reference>
<dbReference type="Gramene" id="KFK23137">
    <property type="protein sequence ID" value="KFK23137"/>
    <property type="gene ID" value="AALP_AAs65178U000600"/>
</dbReference>
<feature type="region of interest" description="Disordered" evidence="1">
    <location>
        <begin position="297"/>
        <end position="372"/>
    </location>
</feature>
<dbReference type="AlphaFoldDB" id="A0A087FZT5"/>
<dbReference type="OrthoDB" id="10660033at2759"/>
<evidence type="ECO:0000313" key="3">
    <source>
        <dbReference type="Proteomes" id="UP000029120"/>
    </source>
</evidence>
<name>A0A087FZT5_ARAAL</name>